<keyword evidence="2 9" id="KW-0813">Transport</keyword>
<name>A0A7W6DG55_9HYPH</name>
<evidence type="ECO:0000313" key="11">
    <source>
        <dbReference type="EMBL" id="MBB3979995.1"/>
    </source>
</evidence>
<comment type="subunit">
    <text evidence="9">The complex comprises the extracytoplasmic solute receptor protein and the two transmembrane proteins.</text>
</comment>
<reference evidence="11 12" key="1">
    <citation type="submission" date="2020-08" db="EMBL/GenBank/DDBJ databases">
        <title>Genomic Encyclopedia of Type Strains, Phase IV (KMG-IV): sequencing the most valuable type-strain genomes for metagenomic binning, comparative biology and taxonomic classification.</title>
        <authorList>
            <person name="Goeker M."/>
        </authorList>
    </citation>
    <scope>NUCLEOTIDE SEQUENCE [LARGE SCALE GENOMIC DNA]</scope>
    <source>
        <strain evidence="11 12">DSM 100211</strain>
    </source>
</reference>
<dbReference type="Proteomes" id="UP000574761">
    <property type="component" value="Unassembled WGS sequence"/>
</dbReference>
<evidence type="ECO:0000313" key="12">
    <source>
        <dbReference type="Proteomes" id="UP000574761"/>
    </source>
</evidence>
<organism evidence="11 12">
    <name type="scientific">Mycoplana azooxidifex</name>
    <dbReference type="NCBI Taxonomy" id="1636188"/>
    <lineage>
        <taxon>Bacteria</taxon>
        <taxon>Pseudomonadati</taxon>
        <taxon>Pseudomonadota</taxon>
        <taxon>Alphaproteobacteria</taxon>
        <taxon>Hyphomicrobiales</taxon>
        <taxon>Rhizobiaceae</taxon>
        <taxon>Mycoplana</taxon>
    </lineage>
</organism>
<evidence type="ECO:0000256" key="1">
    <source>
        <dbReference type="ARBA" id="ARBA00004429"/>
    </source>
</evidence>
<evidence type="ECO:0000256" key="2">
    <source>
        <dbReference type="ARBA" id="ARBA00022448"/>
    </source>
</evidence>
<evidence type="ECO:0000259" key="10">
    <source>
        <dbReference type="Pfam" id="PF04290"/>
    </source>
</evidence>
<feature type="transmembrane region" description="Helical" evidence="9">
    <location>
        <begin position="51"/>
        <end position="69"/>
    </location>
</feature>
<comment type="similarity">
    <text evidence="8 9">Belongs to the TRAP transporter small permease family.</text>
</comment>
<comment type="function">
    <text evidence="9">Part of the tripartite ATP-independent periplasmic (TRAP) transport system.</text>
</comment>
<keyword evidence="12" id="KW-1185">Reference proteome</keyword>
<protein>
    <recommendedName>
        <fullName evidence="9">TRAP transporter small permease protein</fullName>
    </recommendedName>
</protein>
<feature type="domain" description="Tripartite ATP-independent periplasmic transporters DctQ component" evidence="10">
    <location>
        <begin position="21"/>
        <end position="157"/>
    </location>
</feature>
<accession>A0A7W6DG55</accession>
<dbReference type="PANTHER" id="PTHR35011:SF2">
    <property type="entry name" value="2,3-DIKETO-L-GULONATE TRAP TRANSPORTER SMALL PERMEASE PROTEIN YIAM"/>
    <property type="match status" value="1"/>
</dbReference>
<feature type="transmembrane region" description="Helical" evidence="9">
    <location>
        <begin position="131"/>
        <end position="150"/>
    </location>
</feature>
<evidence type="ECO:0000256" key="9">
    <source>
        <dbReference type="RuleBase" id="RU369079"/>
    </source>
</evidence>
<evidence type="ECO:0000256" key="4">
    <source>
        <dbReference type="ARBA" id="ARBA00022519"/>
    </source>
</evidence>
<evidence type="ECO:0000256" key="5">
    <source>
        <dbReference type="ARBA" id="ARBA00022692"/>
    </source>
</evidence>
<dbReference type="RefSeq" id="WP_246422935.1">
    <property type="nucleotide sequence ID" value="NZ_JACIEE010000014.1"/>
</dbReference>
<keyword evidence="7 9" id="KW-0472">Membrane</keyword>
<dbReference type="EMBL" id="JACIEE010000014">
    <property type="protein sequence ID" value="MBB3979995.1"/>
    <property type="molecule type" value="Genomic_DNA"/>
</dbReference>
<evidence type="ECO:0000256" key="3">
    <source>
        <dbReference type="ARBA" id="ARBA00022475"/>
    </source>
</evidence>
<keyword evidence="4 9" id="KW-0997">Cell inner membrane</keyword>
<dbReference type="GO" id="GO:0022857">
    <property type="term" value="F:transmembrane transporter activity"/>
    <property type="evidence" value="ECO:0007669"/>
    <property type="project" value="UniProtKB-UniRule"/>
</dbReference>
<feature type="transmembrane region" description="Helical" evidence="9">
    <location>
        <begin position="12"/>
        <end position="31"/>
    </location>
</feature>
<sequence length="184" mass="20106">MPSRLIFRTLEMFMVTCLIAMVTMVFTNAVLRKLSDYGLTLFGGGITVSEELSRILFVWLTFVGAVVVAGQWGHLGVETLVGKLRGRARIAAMFTSDILVLICCVVLFIGTWRQAPIHADNIAPVTGLPMIWVYGAGFVTSVGIGVIVLGRVIRVLTGRITEEELRQFAGEIDDLNAQPKGHVE</sequence>
<evidence type="ECO:0000256" key="7">
    <source>
        <dbReference type="ARBA" id="ARBA00023136"/>
    </source>
</evidence>
<comment type="subcellular location">
    <subcellularLocation>
        <location evidence="1 9">Cell inner membrane</location>
        <topology evidence="1 9">Multi-pass membrane protein</topology>
    </subcellularLocation>
</comment>
<dbReference type="InterPro" id="IPR055348">
    <property type="entry name" value="DctQ"/>
</dbReference>
<dbReference type="GO" id="GO:0005886">
    <property type="term" value="C:plasma membrane"/>
    <property type="evidence" value="ECO:0007669"/>
    <property type="project" value="UniProtKB-SubCell"/>
</dbReference>
<evidence type="ECO:0000256" key="8">
    <source>
        <dbReference type="ARBA" id="ARBA00038436"/>
    </source>
</evidence>
<dbReference type="AlphaFoldDB" id="A0A7W6DG55"/>
<dbReference type="GO" id="GO:0015740">
    <property type="term" value="P:C4-dicarboxylate transport"/>
    <property type="evidence" value="ECO:0007669"/>
    <property type="project" value="TreeGrafter"/>
</dbReference>
<dbReference type="Pfam" id="PF04290">
    <property type="entry name" value="DctQ"/>
    <property type="match status" value="1"/>
</dbReference>
<dbReference type="InterPro" id="IPR007387">
    <property type="entry name" value="TRAP_DctQ"/>
</dbReference>
<proteinExistence type="inferred from homology"/>
<comment type="caution">
    <text evidence="11">The sequence shown here is derived from an EMBL/GenBank/DDBJ whole genome shotgun (WGS) entry which is preliminary data.</text>
</comment>
<keyword evidence="6 9" id="KW-1133">Transmembrane helix</keyword>
<keyword evidence="5 9" id="KW-0812">Transmembrane</keyword>
<gene>
    <name evidence="11" type="ORF">GGQ64_005242</name>
</gene>
<evidence type="ECO:0000256" key="6">
    <source>
        <dbReference type="ARBA" id="ARBA00022989"/>
    </source>
</evidence>
<keyword evidence="3" id="KW-1003">Cell membrane</keyword>
<feature type="transmembrane region" description="Helical" evidence="9">
    <location>
        <begin position="90"/>
        <end position="111"/>
    </location>
</feature>
<dbReference type="PANTHER" id="PTHR35011">
    <property type="entry name" value="2,3-DIKETO-L-GULONATE TRAP TRANSPORTER SMALL PERMEASE PROTEIN YIAM"/>
    <property type="match status" value="1"/>
</dbReference>